<dbReference type="Proteomes" id="UP000740883">
    <property type="component" value="Unassembled WGS sequence"/>
</dbReference>
<feature type="transmembrane region" description="Helical" evidence="1">
    <location>
        <begin position="95"/>
        <end position="115"/>
    </location>
</feature>
<keyword evidence="1" id="KW-0812">Transmembrane</keyword>
<evidence type="ECO:0000313" key="2">
    <source>
        <dbReference type="EMBL" id="KAF9742722.1"/>
    </source>
</evidence>
<dbReference type="AlphaFoldDB" id="A0A9P6KX27"/>
<protein>
    <submittedName>
        <fullName evidence="2">Uncharacterized protein</fullName>
    </submittedName>
</protein>
<gene>
    <name evidence="2" type="ORF">NGRA_3610</name>
</gene>
<evidence type="ECO:0000256" key="1">
    <source>
        <dbReference type="SAM" id="Phobius"/>
    </source>
</evidence>
<accession>A0A9P6KX27</accession>
<sequence>VDTRARFIADFLEKKDRIRLPPDYQQLKNLNKDIFNSFPDDKFAEMVELLKNLCKNRYNESKLNTFIDWMESFQYVNSIKVYPSENIKYHKYFQLVMNFLLLTIDSIMFSMDYFLPEEINDGSYSYL</sequence>
<evidence type="ECO:0000313" key="3">
    <source>
        <dbReference type="Proteomes" id="UP000740883"/>
    </source>
</evidence>
<keyword evidence="1" id="KW-0472">Membrane</keyword>
<feature type="non-terminal residue" evidence="2">
    <location>
        <position position="1"/>
    </location>
</feature>
<organism evidence="2 3">
    <name type="scientific">Nosema granulosis</name>
    <dbReference type="NCBI Taxonomy" id="83296"/>
    <lineage>
        <taxon>Eukaryota</taxon>
        <taxon>Fungi</taxon>
        <taxon>Fungi incertae sedis</taxon>
        <taxon>Microsporidia</taxon>
        <taxon>Nosematidae</taxon>
        <taxon>Nosema</taxon>
    </lineage>
</organism>
<proteinExistence type="predicted"/>
<reference evidence="2 3" key="1">
    <citation type="journal article" date="2020" name="Genome Biol. Evol.">
        <title>Comparative genomics of strictly vertically transmitted, feminizing microsporidia endosymbionts of amphipod crustaceans.</title>
        <authorList>
            <person name="Cormier A."/>
            <person name="Chebbi M.A."/>
            <person name="Giraud I."/>
            <person name="Wattier R."/>
            <person name="Teixeira M."/>
            <person name="Gilbert C."/>
            <person name="Rigaud T."/>
            <person name="Cordaux R."/>
        </authorList>
    </citation>
    <scope>NUCLEOTIDE SEQUENCE [LARGE SCALE GENOMIC DNA]</scope>
    <source>
        <strain evidence="2 3">Ou3-Ou53</strain>
    </source>
</reference>
<dbReference type="EMBL" id="SBJO01001641">
    <property type="protein sequence ID" value="KAF9742722.1"/>
    <property type="molecule type" value="Genomic_DNA"/>
</dbReference>
<comment type="caution">
    <text evidence="2">The sequence shown here is derived from an EMBL/GenBank/DDBJ whole genome shotgun (WGS) entry which is preliminary data.</text>
</comment>
<keyword evidence="3" id="KW-1185">Reference proteome</keyword>
<keyword evidence="1" id="KW-1133">Transmembrane helix</keyword>
<name>A0A9P6KX27_9MICR</name>